<name>A0A642V6L7_9ASCO</name>
<dbReference type="Proteomes" id="UP000761534">
    <property type="component" value="Unassembled WGS sequence"/>
</dbReference>
<dbReference type="InterPro" id="IPR013103">
    <property type="entry name" value="RVT_2"/>
</dbReference>
<reference evidence="2" key="1">
    <citation type="journal article" date="2019" name="G3 (Bethesda)">
        <title>Genome Assemblies of Two Rare Opportunistic Yeast Pathogens: Diutina rugosa (syn. Candida rugosa) and Trichomonascus ciferrii (syn. Candida ciferrii).</title>
        <authorList>
            <person name="Mixao V."/>
            <person name="Saus E."/>
            <person name="Hansen A.P."/>
            <person name="Lass-Florl C."/>
            <person name="Gabaldon T."/>
        </authorList>
    </citation>
    <scope>NUCLEOTIDE SEQUENCE</scope>
    <source>
        <strain evidence="2">CBS 4856</strain>
    </source>
</reference>
<proteinExistence type="predicted"/>
<sequence length="135" mass="15036">MSSNNNNDQPSLQSVVSASDPDFLSRHNIFGFDNVSDNAFRLENRLYGVRQAPICWYKVPMNMGFAANNVENGTYFKSSGGKLAIVAVGLFVDDLLYITNDAKLLQDTNRRRGLKLNLGQHRQIPLCGNQTEPKA</sequence>
<dbReference type="AlphaFoldDB" id="A0A642V6L7"/>
<feature type="domain" description="Reverse transcriptase Ty1/copia-type" evidence="1">
    <location>
        <begin position="30"/>
        <end position="111"/>
    </location>
</feature>
<dbReference type="EMBL" id="SWFS01000171">
    <property type="protein sequence ID" value="KAA8915351.1"/>
    <property type="molecule type" value="Genomic_DNA"/>
</dbReference>
<comment type="caution">
    <text evidence="2">The sequence shown here is derived from an EMBL/GenBank/DDBJ whole genome shotgun (WGS) entry which is preliminary data.</text>
</comment>
<gene>
    <name evidence="2" type="ORF">TRICI_002500</name>
</gene>
<dbReference type="Pfam" id="PF07727">
    <property type="entry name" value="RVT_2"/>
    <property type="match status" value="1"/>
</dbReference>
<accession>A0A642V6L7</accession>
<organism evidence="2 3">
    <name type="scientific">Trichomonascus ciferrii</name>
    <dbReference type="NCBI Taxonomy" id="44093"/>
    <lineage>
        <taxon>Eukaryota</taxon>
        <taxon>Fungi</taxon>
        <taxon>Dikarya</taxon>
        <taxon>Ascomycota</taxon>
        <taxon>Saccharomycotina</taxon>
        <taxon>Dipodascomycetes</taxon>
        <taxon>Dipodascales</taxon>
        <taxon>Trichomonascaceae</taxon>
        <taxon>Trichomonascus</taxon>
        <taxon>Trichomonascus ciferrii complex</taxon>
    </lineage>
</organism>
<evidence type="ECO:0000259" key="1">
    <source>
        <dbReference type="Pfam" id="PF07727"/>
    </source>
</evidence>
<dbReference type="VEuPathDB" id="FungiDB:TRICI_002500"/>
<protein>
    <recommendedName>
        <fullName evidence="1">Reverse transcriptase Ty1/copia-type domain-containing protein</fullName>
    </recommendedName>
</protein>
<dbReference type="OrthoDB" id="5423336at2759"/>
<keyword evidence="3" id="KW-1185">Reference proteome</keyword>
<evidence type="ECO:0000313" key="2">
    <source>
        <dbReference type="EMBL" id="KAA8915351.1"/>
    </source>
</evidence>
<evidence type="ECO:0000313" key="3">
    <source>
        <dbReference type="Proteomes" id="UP000761534"/>
    </source>
</evidence>